<feature type="domain" description="F-box" evidence="1">
    <location>
        <begin position="7"/>
        <end position="53"/>
    </location>
</feature>
<name>A0A8T2B7T3_ARASU</name>
<dbReference type="Proteomes" id="UP000694251">
    <property type="component" value="Chromosome 8"/>
</dbReference>
<dbReference type="InterPro" id="IPR017451">
    <property type="entry name" value="F-box-assoc_interact_dom"/>
</dbReference>
<evidence type="ECO:0000259" key="1">
    <source>
        <dbReference type="PROSITE" id="PS50181"/>
    </source>
</evidence>
<evidence type="ECO:0000313" key="4">
    <source>
        <dbReference type="Proteomes" id="UP000694251"/>
    </source>
</evidence>
<organism evidence="3 4">
    <name type="scientific">Arabidopsis suecica</name>
    <name type="common">Swedish thale-cress</name>
    <name type="synonym">Cardaminopsis suecica</name>
    <dbReference type="NCBI Taxonomy" id="45249"/>
    <lineage>
        <taxon>Eukaryota</taxon>
        <taxon>Viridiplantae</taxon>
        <taxon>Streptophyta</taxon>
        <taxon>Embryophyta</taxon>
        <taxon>Tracheophyta</taxon>
        <taxon>Spermatophyta</taxon>
        <taxon>Magnoliopsida</taxon>
        <taxon>eudicotyledons</taxon>
        <taxon>Gunneridae</taxon>
        <taxon>Pentapetalae</taxon>
        <taxon>rosids</taxon>
        <taxon>malvids</taxon>
        <taxon>Brassicales</taxon>
        <taxon>Brassicaceae</taxon>
        <taxon>Camelineae</taxon>
        <taxon>Arabidopsis</taxon>
    </lineage>
</organism>
<dbReference type="SMART" id="SM00256">
    <property type="entry name" value="FBOX"/>
    <property type="match status" value="1"/>
</dbReference>
<dbReference type="InterPro" id="IPR050796">
    <property type="entry name" value="SCF_F-box_component"/>
</dbReference>
<evidence type="ECO:0000313" key="3">
    <source>
        <dbReference type="EMBL" id="KAG7582163.1"/>
    </source>
</evidence>
<dbReference type="PANTHER" id="PTHR31672:SF13">
    <property type="entry name" value="F-BOX PROTEIN CPR30-LIKE"/>
    <property type="match status" value="1"/>
</dbReference>
<protein>
    <submittedName>
        <fullName evidence="3">F-box domain</fullName>
    </submittedName>
</protein>
<accession>A0A8T2B7T3</accession>
<dbReference type="PANTHER" id="PTHR31672">
    <property type="entry name" value="BNACNNG10540D PROTEIN"/>
    <property type="match status" value="1"/>
</dbReference>
<gene>
    <name evidence="2" type="ORF">ISN44_As08g017730</name>
    <name evidence="3" type="ORF">ISN44_As08g017750</name>
</gene>
<evidence type="ECO:0000313" key="2">
    <source>
        <dbReference type="EMBL" id="KAG7582161.1"/>
    </source>
</evidence>
<dbReference type="EMBL" id="JAEFBJ010000008">
    <property type="protein sequence ID" value="KAG7582163.1"/>
    <property type="molecule type" value="Genomic_DNA"/>
</dbReference>
<reference evidence="3 4" key="1">
    <citation type="submission" date="2020-12" db="EMBL/GenBank/DDBJ databases">
        <title>Concerted genomic and epigenomic changes stabilize Arabidopsis allopolyploids.</title>
        <authorList>
            <person name="Chen Z."/>
        </authorList>
    </citation>
    <scope>NUCLEOTIDE SEQUENCE [LARGE SCALE GENOMIC DNA]</scope>
    <source>
        <strain evidence="3">As9502</strain>
        <tissue evidence="3">Leaf</tissue>
    </source>
</reference>
<proteinExistence type="predicted"/>
<dbReference type="InterPro" id="IPR006527">
    <property type="entry name" value="F-box-assoc_dom_typ1"/>
</dbReference>
<dbReference type="Pfam" id="PF07734">
    <property type="entry name" value="FBA_1"/>
    <property type="match status" value="1"/>
</dbReference>
<dbReference type="PROSITE" id="PS50181">
    <property type="entry name" value="FBOX"/>
    <property type="match status" value="1"/>
</dbReference>
<dbReference type="EMBL" id="JAEFBJ010000008">
    <property type="protein sequence ID" value="KAG7582161.1"/>
    <property type="molecule type" value="Genomic_DNA"/>
</dbReference>
<dbReference type="NCBIfam" id="TIGR01640">
    <property type="entry name" value="F_box_assoc_1"/>
    <property type="match status" value="1"/>
</dbReference>
<keyword evidence="4" id="KW-1185">Reference proteome</keyword>
<dbReference type="AlphaFoldDB" id="A0A8T2B7T3"/>
<dbReference type="Pfam" id="PF00646">
    <property type="entry name" value="F-box"/>
    <property type="match status" value="1"/>
</dbReference>
<sequence>MKREDLMAVPVKLPCELEEDILSRLPPLSLARFRSVCKQWNDLFNENRFINDHFGRARPQFIFLDNSNIYSIEIIGLDGIDPTIELRELASSGIPYRELDLDHTTITTCDGFLFCNFFVSAKGTALWNPWLRQVKWIEYEDKEFYVFGLGYDNTIPKKYYRIFGYFVRHRQVQRDYHQRVAIYECVSQAFKYIDTPDEDWPIKQATRGNVSLNGNLYWVSCNPNTHEYFIQSFDFSRDIFKAFCLTPCRKNRSRDVLFLSVFKGDGFSLLKQCYVTRSVEIWVTKKKIDTSNNGGDIVWINLMILPTTNLPSLINKFYGISYFIYDKTTLIMCCCDDENRATCIYIVRGDLFKKIQINSGVFQCCHCVYAPNLIPLL</sequence>
<dbReference type="CDD" id="cd22157">
    <property type="entry name" value="F-box_AtFBW1-like"/>
    <property type="match status" value="1"/>
</dbReference>
<dbReference type="OrthoDB" id="1023261at2759"/>
<comment type="caution">
    <text evidence="3">The sequence shown here is derived from an EMBL/GenBank/DDBJ whole genome shotgun (WGS) entry which is preliminary data.</text>
</comment>
<dbReference type="InterPro" id="IPR001810">
    <property type="entry name" value="F-box_dom"/>
</dbReference>